<dbReference type="KEGG" id="lal:AT746_14895"/>
<evidence type="ECO:0000256" key="2">
    <source>
        <dbReference type="ARBA" id="ARBA00005811"/>
    </source>
</evidence>
<evidence type="ECO:0000256" key="6">
    <source>
        <dbReference type="ARBA" id="ARBA00023136"/>
    </source>
</evidence>
<comment type="similarity">
    <text evidence="2 7">Belongs to the ExbD/TolR family.</text>
</comment>
<keyword evidence="10" id="KW-1185">Reference proteome</keyword>
<dbReference type="PANTHER" id="PTHR30558">
    <property type="entry name" value="EXBD MEMBRANE COMPONENT OF PMF-DRIVEN MACROMOLECULE IMPORT SYSTEM"/>
    <property type="match status" value="1"/>
</dbReference>
<dbReference type="OrthoDB" id="9793581at2"/>
<dbReference type="Pfam" id="PF02472">
    <property type="entry name" value="ExbD"/>
    <property type="match status" value="1"/>
</dbReference>
<gene>
    <name evidence="9" type="ORF">AT746_14895</name>
</gene>
<evidence type="ECO:0000256" key="8">
    <source>
        <dbReference type="SAM" id="Phobius"/>
    </source>
</evidence>
<keyword evidence="6 8" id="KW-0472">Membrane</keyword>
<keyword evidence="4 7" id="KW-0812">Transmembrane</keyword>
<keyword evidence="5 8" id="KW-1133">Transmembrane helix</keyword>
<reference evidence="9 10" key="1">
    <citation type="submission" date="2015-12" db="EMBL/GenBank/DDBJ databases">
        <title>Complete genome of Lacimicrobium alkaliphilum KCTC 32984.</title>
        <authorList>
            <person name="Kim S.-G."/>
            <person name="Lee Y.-J."/>
        </authorList>
    </citation>
    <scope>NUCLEOTIDE SEQUENCE [LARGE SCALE GENOMIC DNA]</scope>
    <source>
        <strain evidence="9 10">YelD216</strain>
    </source>
</reference>
<dbReference type="AlphaFoldDB" id="A0A0U2RPX5"/>
<dbReference type="RefSeq" id="WP_062481717.1">
    <property type="nucleotide sequence ID" value="NZ_CP013650.1"/>
</dbReference>
<dbReference type="GO" id="GO:0015031">
    <property type="term" value="P:protein transport"/>
    <property type="evidence" value="ECO:0007669"/>
    <property type="project" value="UniProtKB-KW"/>
</dbReference>
<name>A0A0U2RPX5_9ALTE</name>
<dbReference type="GO" id="GO:0005886">
    <property type="term" value="C:plasma membrane"/>
    <property type="evidence" value="ECO:0007669"/>
    <property type="project" value="UniProtKB-SubCell"/>
</dbReference>
<evidence type="ECO:0000256" key="3">
    <source>
        <dbReference type="ARBA" id="ARBA00022475"/>
    </source>
</evidence>
<comment type="subcellular location">
    <subcellularLocation>
        <location evidence="1">Cell membrane</location>
        <topology evidence="1">Single-pass membrane protein</topology>
    </subcellularLocation>
    <subcellularLocation>
        <location evidence="7">Cell membrane</location>
        <topology evidence="7">Single-pass type II membrane protein</topology>
    </subcellularLocation>
</comment>
<dbReference type="PANTHER" id="PTHR30558:SF13">
    <property type="entry name" value="BIOPOLYMER TRANSPORT PROTEIN EXBD2"/>
    <property type="match status" value="1"/>
</dbReference>
<evidence type="ECO:0000256" key="5">
    <source>
        <dbReference type="ARBA" id="ARBA00022989"/>
    </source>
</evidence>
<dbReference type="InterPro" id="IPR003400">
    <property type="entry name" value="ExbD"/>
</dbReference>
<sequence length="134" mass="14993">MKQHFQNLVDEEEANIDLTPMLDVVFIMLIFFIVTASFVKESGIDVNRPEAATAVKKDRANILVAISDTNEIWINKRRIDERAVQANIERLYAENPQGSVVIQADKKATTETLIKVMDASRAAGVYDVSIAARE</sequence>
<dbReference type="Gene3D" id="3.30.420.270">
    <property type="match status" value="1"/>
</dbReference>
<accession>A0A0U2RPX5</accession>
<dbReference type="GO" id="GO:0022857">
    <property type="term" value="F:transmembrane transporter activity"/>
    <property type="evidence" value="ECO:0007669"/>
    <property type="project" value="InterPro"/>
</dbReference>
<evidence type="ECO:0000313" key="9">
    <source>
        <dbReference type="EMBL" id="ALS99418.1"/>
    </source>
</evidence>
<dbReference type="STRING" id="1526571.AT746_14895"/>
<protein>
    <submittedName>
        <fullName evidence="9">Biopolymer transporter ExbD</fullName>
    </submittedName>
</protein>
<evidence type="ECO:0000256" key="1">
    <source>
        <dbReference type="ARBA" id="ARBA00004162"/>
    </source>
</evidence>
<keyword evidence="7" id="KW-0653">Protein transport</keyword>
<keyword evidence="7" id="KW-0813">Transport</keyword>
<feature type="transmembrane region" description="Helical" evidence="8">
    <location>
        <begin position="20"/>
        <end position="39"/>
    </location>
</feature>
<evidence type="ECO:0000256" key="7">
    <source>
        <dbReference type="RuleBase" id="RU003879"/>
    </source>
</evidence>
<keyword evidence="3" id="KW-1003">Cell membrane</keyword>
<dbReference type="Proteomes" id="UP000068447">
    <property type="component" value="Chromosome"/>
</dbReference>
<dbReference type="EMBL" id="CP013650">
    <property type="protein sequence ID" value="ALS99418.1"/>
    <property type="molecule type" value="Genomic_DNA"/>
</dbReference>
<proteinExistence type="inferred from homology"/>
<organism evidence="9 10">
    <name type="scientific">Lacimicrobium alkaliphilum</name>
    <dbReference type="NCBI Taxonomy" id="1526571"/>
    <lineage>
        <taxon>Bacteria</taxon>
        <taxon>Pseudomonadati</taxon>
        <taxon>Pseudomonadota</taxon>
        <taxon>Gammaproteobacteria</taxon>
        <taxon>Alteromonadales</taxon>
        <taxon>Alteromonadaceae</taxon>
        <taxon>Lacimicrobium</taxon>
    </lineage>
</organism>
<evidence type="ECO:0000313" key="10">
    <source>
        <dbReference type="Proteomes" id="UP000068447"/>
    </source>
</evidence>
<evidence type="ECO:0000256" key="4">
    <source>
        <dbReference type="ARBA" id="ARBA00022692"/>
    </source>
</evidence>